<keyword evidence="3" id="KW-0472">Membrane</keyword>
<dbReference type="RefSeq" id="WP_062087110.1">
    <property type="nucleotide sequence ID" value="NZ_FCOK02000023.1"/>
</dbReference>
<dbReference type="Gene3D" id="1.20.120.1220">
    <property type="match status" value="1"/>
</dbReference>
<dbReference type="AlphaFoldDB" id="A0A158H0M6"/>
<evidence type="ECO:0000313" key="6">
    <source>
        <dbReference type="Proteomes" id="UP000054683"/>
    </source>
</evidence>
<evidence type="ECO:0000256" key="3">
    <source>
        <dbReference type="SAM" id="Phobius"/>
    </source>
</evidence>
<evidence type="ECO:0000256" key="1">
    <source>
        <dbReference type="ARBA" id="ARBA00005801"/>
    </source>
</evidence>
<dbReference type="InterPro" id="IPR014032">
    <property type="entry name" value="Peptidase_A24A_bac"/>
</dbReference>
<dbReference type="EMBL" id="FCOK02000023">
    <property type="protein sequence ID" value="SAL37872.1"/>
    <property type="molecule type" value="Genomic_DNA"/>
</dbReference>
<protein>
    <submittedName>
        <fullName evidence="5">Peptidase</fullName>
    </submittedName>
</protein>
<dbReference type="PANTHER" id="PTHR30487:SF0">
    <property type="entry name" value="PREPILIN LEADER PEPTIDASE_N-METHYLTRANSFERASE-RELATED"/>
    <property type="match status" value="1"/>
</dbReference>
<dbReference type="GO" id="GO:0006465">
    <property type="term" value="P:signal peptide processing"/>
    <property type="evidence" value="ECO:0007669"/>
    <property type="project" value="TreeGrafter"/>
</dbReference>
<dbReference type="OrthoDB" id="8942754at2"/>
<dbReference type="GO" id="GO:0005886">
    <property type="term" value="C:plasma membrane"/>
    <property type="evidence" value="ECO:0007669"/>
    <property type="project" value="TreeGrafter"/>
</dbReference>
<sequence>MINAALFISWALAVVLFDCRSRRIPNWLVIAGLAVAWVLVAGGHSPFHIDVSSAALGSMAGLLALLPFYLIGLMGAADVKVFTTLGAWCGFHALPALWIVASIAAGIHALYLLASAVIEGRRKNASSSLESSPNVDGYVEGFHDVTRPGAERSSGYTFIVGGRRATPYAALLAISAIGSLTLQALEAAR</sequence>
<keyword evidence="3" id="KW-0812">Transmembrane</keyword>
<comment type="similarity">
    <text evidence="1 2">Belongs to the peptidase A24 family.</text>
</comment>
<feature type="transmembrane region" description="Helical" evidence="3">
    <location>
        <begin position="96"/>
        <end position="118"/>
    </location>
</feature>
<feature type="domain" description="Prepilin type IV endopeptidase peptidase" evidence="4">
    <location>
        <begin position="6"/>
        <end position="109"/>
    </location>
</feature>
<evidence type="ECO:0000259" key="4">
    <source>
        <dbReference type="Pfam" id="PF01478"/>
    </source>
</evidence>
<keyword evidence="3" id="KW-1133">Transmembrane helix</keyword>
<evidence type="ECO:0000256" key="2">
    <source>
        <dbReference type="RuleBase" id="RU003793"/>
    </source>
</evidence>
<name>A0A158H0M6_9BURK</name>
<dbReference type="GO" id="GO:0004190">
    <property type="term" value="F:aspartic-type endopeptidase activity"/>
    <property type="evidence" value="ECO:0007669"/>
    <property type="project" value="InterPro"/>
</dbReference>
<dbReference type="PANTHER" id="PTHR30487">
    <property type="entry name" value="TYPE 4 PREPILIN-LIKE PROTEINS LEADER PEPTIDE-PROCESSING ENZYME"/>
    <property type="match status" value="1"/>
</dbReference>
<feature type="transmembrane region" description="Helical" evidence="3">
    <location>
        <begin position="54"/>
        <end position="76"/>
    </location>
</feature>
<accession>A0A158H0M6</accession>
<dbReference type="PRINTS" id="PR00864">
    <property type="entry name" value="PREPILNPTASE"/>
</dbReference>
<dbReference type="InterPro" id="IPR000045">
    <property type="entry name" value="Prepilin_IV_endopep_pep"/>
</dbReference>
<feature type="transmembrane region" description="Helical" evidence="3">
    <location>
        <begin position="27"/>
        <end position="47"/>
    </location>
</feature>
<reference evidence="5 6" key="1">
    <citation type="submission" date="2016-01" db="EMBL/GenBank/DDBJ databases">
        <authorList>
            <person name="Oliw E.H."/>
        </authorList>
    </citation>
    <scope>NUCLEOTIDE SEQUENCE [LARGE SCALE GENOMIC DNA]</scope>
    <source>
        <strain evidence="5">LMG 27134</strain>
    </source>
</reference>
<dbReference type="Proteomes" id="UP000054683">
    <property type="component" value="Unassembled WGS sequence"/>
</dbReference>
<evidence type="ECO:0000313" key="5">
    <source>
        <dbReference type="EMBL" id="SAL37872.1"/>
    </source>
</evidence>
<organism evidence="5 6">
    <name type="scientific">Caballeronia udeis</name>
    <dbReference type="NCBI Taxonomy" id="1232866"/>
    <lineage>
        <taxon>Bacteria</taxon>
        <taxon>Pseudomonadati</taxon>
        <taxon>Pseudomonadota</taxon>
        <taxon>Betaproteobacteria</taxon>
        <taxon>Burkholderiales</taxon>
        <taxon>Burkholderiaceae</taxon>
        <taxon>Caballeronia</taxon>
    </lineage>
</organism>
<dbReference type="Pfam" id="PF01478">
    <property type="entry name" value="Peptidase_A24"/>
    <property type="match status" value="1"/>
</dbReference>
<proteinExistence type="inferred from homology"/>
<dbReference type="InterPro" id="IPR050882">
    <property type="entry name" value="Prepilin_peptidase/N-MTase"/>
</dbReference>
<gene>
    <name evidence="5" type="ORF">AWB69_03689</name>
</gene>